<sequence>MCIQVAVFSQPKALAPATRGYVVYPNGDVSSVTDVEMHLGEMEDLIEEPPESWSFSFTADGKTYKVTAKTRGNTPMWYDSQDQRNEVYEVFTDFNVNSLFGQGVSEFFHRNSRGIAVEDTPPECPIVPEAPTDLAETKENEITLQFSDLACTASSLVGGKGAQLAQLTQIKDFVNAQVPPGFCLTLYSFQLQLQNILFVSASSDLSSLGRACEKAVQHITEADICEEVQTAILKSLKQVEGPEEDFQESHWAVRSSAAGEDGTEASSAGQMETILGVVGYEKILNAVKRCWASVYAHQAVEYRRQHGQPIRVLVGVVIQQMVPAEAAGVMFTADPVSGSNSVIVVNANFGLGESVVSGSSDPDTIHVIRDPEDLHNPDKLKLGSVTVGEKRTCLIEAENGGIKEETTAERASSVCLSEEMILKLATLGIELEKRFGSSRDVEWAVVRSNIFMLQCRPITVAESDTEYDFLHEFDSPLTCDYQWMTTSNIRFFFGILCFVLLLMYCLTSEMMPGALTPLTLSTFATSIDYSLQVFLYHVGARQRPTHLSKCLPNICNHLFIALIDVGSVVSHAMMANKDMMEISLLGSFLPEMTLQQLEDYAGKSVGFRRLHNFVNMLRMWSKAQSTCTAWEKKIPSYTVGPEAQTALELYKCIDQQLVDYETVWVWSLINSGRSGNMATVIMSIIGGDATGWTTQHYGDMALLLSQCNDVYSAEVPHAIENIARAVAEIGQEEVETFLLTPDEDCMEALSSHPKIMKMVEAFLARHGHRCLRESEMREKSWRSAPEKFISVLKLMIKTKGYEKNEKQQLSISELLDKMETKLPFLKRQILKFLLPKAWKAVGDREWGKSLSVQMNDVFKLAYQRLGSLLQQEGRLPDADLMYFLTHLEIGNLLRTGSARLIIKAQKRRKILAKQTSLKFEQMNKSRPFPTDPYLKHAEISDVECLTGMPVSQGQITGPAQVVHSLEGASVITPGDILVVKSTDVGWSPYFPLIGGLVTELGGLISHGAVVAREYGIPCVVNVNKATSIIQSAVLRSTYVDIETTLLISTNRGSVIVDPLPSDLQGPGSSPAAGTSVGLFLETGFIIFIIFSICFPDFHVRVVRHGAYA</sequence>
<dbReference type="Gene3D" id="3.30.470.20">
    <property type="entry name" value="ATP-grasp fold, B domain"/>
    <property type="match status" value="1"/>
</dbReference>
<feature type="transmembrane region" description="Helical" evidence="2">
    <location>
        <begin position="489"/>
        <end position="506"/>
    </location>
</feature>
<dbReference type="GO" id="GO:0016301">
    <property type="term" value="F:kinase activity"/>
    <property type="evidence" value="ECO:0007669"/>
    <property type="project" value="InterPro"/>
</dbReference>
<feature type="domain" description="PEP-utilising enzyme mobile" evidence="3">
    <location>
        <begin position="972"/>
        <end position="1030"/>
    </location>
</feature>
<dbReference type="InterPro" id="IPR051549">
    <property type="entry name" value="PEP_Utilizing_Enz"/>
</dbReference>
<evidence type="ECO:0000256" key="1">
    <source>
        <dbReference type="ARBA" id="ARBA00007837"/>
    </source>
</evidence>
<keyword evidence="2" id="KW-0472">Membrane</keyword>
<feature type="domain" description="Pyruvate phosphate dikinase AMP/ATP-binding" evidence="4">
    <location>
        <begin position="155"/>
        <end position="466"/>
    </location>
</feature>
<dbReference type="InterPro" id="IPR008279">
    <property type="entry name" value="PEP-util_enz_mobile_dom"/>
</dbReference>
<accession>A0AAV4HHA3</accession>
<dbReference type="PANTHER" id="PTHR43615:SF1">
    <property type="entry name" value="PPDK_N DOMAIN-CONTAINING PROTEIN"/>
    <property type="match status" value="1"/>
</dbReference>
<evidence type="ECO:0000313" key="5">
    <source>
        <dbReference type="EMBL" id="GFR96782.1"/>
    </source>
</evidence>
<dbReference type="InterPro" id="IPR013815">
    <property type="entry name" value="ATP_grasp_subdomain_1"/>
</dbReference>
<evidence type="ECO:0000259" key="4">
    <source>
        <dbReference type="Pfam" id="PF01326"/>
    </source>
</evidence>
<dbReference type="PANTHER" id="PTHR43615">
    <property type="entry name" value="PHOSPHOENOLPYRUVATE SYNTHASE-RELATED"/>
    <property type="match status" value="1"/>
</dbReference>
<dbReference type="SUPFAM" id="SSF52009">
    <property type="entry name" value="Phosphohistidine domain"/>
    <property type="match status" value="1"/>
</dbReference>
<protein>
    <submittedName>
        <fullName evidence="5">Phosphoenolpyruvate synthase</fullName>
    </submittedName>
</protein>
<dbReference type="EMBL" id="BMAT01009017">
    <property type="protein sequence ID" value="GFR96782.1"/>
    <property type="molecule type" value="Genomic_DNA"/>
</dbReference>
<gene>
    <name evidence="5" type="ORF">ElyMa_004460200</name>
</gene>
<dbReference type="Proteomes" id="UP000762676">
    <property type="component" value="Unassembled WGS sequence"/>
</dbReference>
<comment type="caution">
    <text evidence="5">The sequence shown here is derived from an EMBL/GenBank/DDBJ whole genome shotgun (WGS) entry which is preliminary data.</text>
</comment>
<dbReference type="Gene3D" id="3.50.30.10">
    <property type="entry name" value="Phosphohistidine domain"/>
    <property type="match status" value="1"/>
</dbReference>
<keyword evidence="6" id="KW-1185">Reference proteome</keyword>
<feature type="transmembrane region" description="Helical" evidence="2">
    <location>
        <begin position="518"/>
        <end position="539"/>
    </location>
</feature>
<dbReference type="Pfam" id="PF00391">
    <property type="entry name" value="PEP-utilizers"/>
    <property type="match status" value="1"/>
</dbReference>
<dbReference type="Gene3D" id="3.30.1490.20">
    <property type="entry name" value="ATP-grasp fold, A domain"/>
    <property type="match status" value="1"/>
</dbReference>
<keyword evidence="2" id="KW-1133">Transmembrane helix</keyword>
<dbReference type="InterPro" id="IPR036637">
    <property type="entry name" value="Phosphohistidine_dom_sf"/>
</dbReference>
<proteinExistence type="inferred from homology"/>
<dbReference type="Pfam" id="PF01326">
    <property type="entry name" value="PPDK_N"/>
    <property type="match status" value="1"/>
</dbReference>
<evidence type="ECO:0000256" key="2">
    <source>
        <dbReference type="SAM" id="Phobius"/>
    </source>
</evidence>
<comment type="similarity">
    <text evidence="1">Belongs to the PEP-utilizing enzyme family.</text>
</comment>
<organism evidence="5 6">
    <name type="scientific">Elysia marginata</name>
    <dbReference type="NCBI Taxonomy" id="1093978"/>
    <lineage>
        <taxon>Eukaryota</taxon>
        <taxon>Metazoa</taxon>
        <taxon>Spiralia</taxon>
        <taxon>Lophotrochozoa</taxon>
        <taxon>Mollusca</taxon>
        <taxon>Gastropoda</taxon>
        <taxon>Heterobranchia</taxon>
        <taxon>Euthyneura</taxon>
        <taxon>Panpulmonata</taxon>
        <taxon>Sacoglossa</taxon>
        <taxon>Placobranchoidea</taxon>
        <taxon>Plakobranchidae</taxon>
        <taxon>Elysia</taxon>
    </lineage>
</organism>
<evidence type="ECO:0000313" key="6">
    <source>
        <dbReference type="Proteomes" id="UP000762676"/>
    </source>
</evidence>
<dbReference type="GO" id="GO:0005524">
    <property type="term" value="F:ATP binding"/>
    <property type="evidence" value="ECO:0007669"/>
    <property type="project" value="InterPro"/>
</dbReference>
<evidence type="ECO:0000259" key="3">
    <source>
        <dbReference type="Pfam" id="PF00391"/>
    </source>
</evidence>
<keyword evidence="2" id="KW-0812">Transmembrane</keyword>
<reference evidence="5 6" key="1">
    <citation type="journal article" date="2021" name="Elife">
        <title>Chloroplast acquisition without the gene transfer in kleptoplastic sea slugs, Plakobranchus ocellatus.</title>
        <authorList>
            <person name="Maeda T."/>
            <person name="Takahashi S."/>
            <person name="Yoshida T."/>
            <person name="Shimamura S."/>
            <person name="Takaki Y."/>
            <person name="Nagai Y."/>
            <person name="Toyoda A."/>
            <person name="Suzuki Y."/>
            <person name="Arimoto A."/>
            <person name="Ishii H."/>
            <person name="Satoh N."/>
            <person name="Nishiyama T."/>
            <person name="Hasebe M."/>
            <person name="Maruyama T."/>
            <person name="Minagawa J."/>
            <person name="Obokata J."/>
            <person name="Shigenobu S."/>
        </authorList>
    </citation>
    <scope>NUCLEOTIDE SEQUENCE [LARGE SCALE GENOMIC DNA]</scope>
</reference>
<dbReference type="InterPro" id="IPR002192">
    <property type="entry name" value="PPDK_AMP/ATP-bd"/>
</dbReference>
<dbReference type="AlphaFoldDB" id="A0AAV4HHA3"/>
<name>A0AAV4HHA3_9GAST</name>
<feature type="transmembrane region" description="Helical" evidence="2">
    <location>
        <begin position="1076"/>
        <end position="1094"/>
    </location>
</feature>
<dbReference type="SUPFAM" id="SSF56059">
    <property type="entry name" value="Glutathione synthetase ATP-binding domain-like"/>
    <property type="match status" value="1"/>
</dbReference>